<sequence length="267" mass="28530">MHMTTGPNSDLQARLRTDQPAGARMWDYLLGGKDNFAADRAAAEAITAQLPEMVEFARAGRQFLARAVGFLAGEAGIRQFLDIGPGLPTANNTHELAQRLAPESRVVYVDNDPLVLVHARALLTSSPEGATDYVDADARDVKGILRAAAATLDFSQPVAVILVGILGHIPDEHDPAGVVREIVDALAPGSYLAINDSITTPQNDTAARTAHVEGAPDYTLRTVEQITAFFDGLELVEPGVVSNPLWRPEPGTHPKELAVYSGVARKL</sequence>
<dbReference type="Pfam" id="PF04672">
    <property type="entry name" value="Methyltransf_19"/>
    <property type="match status" value="1"/>
</dbReference>
<dbReference type="EMBL" id="VIRS01000003">
    <property type="protein sequence ID" value="TQS46030.1"/>
    <property type="molecule type" value="Genomic_DNA"/>
</dbReference>
<name>A0A545AXH8_9ACTN</name>
<gene>
    <name evidence="1" type="ORF">FL583_05955</name>
</gene>
<dbReference type="PIRSF" id="PIRSF017393">
    <property type="entry name" value="MTase_SAV2177"/>
    <property type="match status" value="1"/>
</dbReference>
<dbReference type="OrthoDB" id="4134439at2"/>
<dbReference type="GO" id="GO:0032259">
    <property type="term" value="P:methylation"/>
    <property type="evidence" value="ECO:0007669"/>
    <property type="project" value="UniProtKB-KW"/>
</dbReference>
<accession>A0A545AXH8</accession>
<dbReference type="SUPFAM" id="SSF53335">
    <property type="entry name" value="S-adenosyl-L-methionine-dependent methyltransferases"/>
    <property type="match status" value="1"/>
</dbReference>
<keyword evidence="1" id="KW-0489">Methyltransferase</keyword>
<dbReference type="GO" id="GO:0008168">
    <property type="term" value="F:methyltransferase activity"/>
    <property type="evidence" value="ECO:0007669"/>
    <property type="project" value="UniProtKB-KW"/>
</dbReference>
<keyword evidence="1" id="KW-0808">Transferase</keyword>
<dbReference type="InterPro" id="IPR029063">
    <property type="entry name" value="SAM-dependent_MTases_sf"/>
</dbReference>
<dbReference type="InParanoid" id="A0A545AXH8"/>
<organism evidence="1 2">
    <name type="scientific">Cryptosporangium phraense</name>
    <dbReference type="NCBI Taxonomy" id="2593070"/>
    <lineage>
        <taxon>Bacteria</taxon>
        <taxon>Bacillati</taxon>
        <taxon>Actinomycetota</taxon>
        <taxon>Actinomycetes</taxon>
        <taxon>Cryptosporangiales</taxon>
        <taxon>Cryptosporangiaceae</taxon>
        <taxon>Cryptosporangium</taxon>
    </lineage>
</organism>
<dbReference type="InterPro" id="IPR006764">
    <property type="entry name" value="SAM_dep_MeTrfase_SAV2177_type"/>
</dbReference>
<dbReference type="Proteomes" id="UP000317982">
    <property type="component" value="Unassembled WGS sequence"/>
</dbReference>
<evidence type="ECO:0000313" key="2">
    <source>
        <dbReference type="Proteomes" id="UP000317982"/>
    </source>
</evidence>
<dbReference type="AlphaFoldDB" id="A0A545AXH8"/>
<keyword evidence="2" id="KW-1185">Reference proteome</keyword>
<evidence type="ECO:0000313" key="1">
    <source>
        <dbReference type="EMBL" id="TQS46030.1"/>
    </source>
</evidence>
<proteinExistence type="predicted"/>
<comment type="caution">
    <text evidence="1">The sequence shown here is derived from an EMBL/GenBank/DDBJ whole genome shotgun (WGS) entry which is preliminary data.</text>
</comment>
<dbReference type="Gene3D" id="3.40.50.150">
    <property type="entry name" value="Vaccinia Virus protein VP39"/>
    <property type="match status" value="1"/>
</dbReference>
<reference evidence="1 2" key="1">
    <citation type="submission" date="2019-07" db="EMBL/GenBank/DDBJ databases">
        <title>Cryptosporangium phraense sp. nov., isolated from plant litter.</title>
        <authorList>
            <person name="Suriyachadkun C."/>
        </authorList>
    </citation>
    <scope>NUCLEOTIDE SEQUENCE [LARGE SCALE GENOMIC DNA]</scope>
    <source>
        <strain evidence="1 2">A-T 5661</strain>
    </source>
</reference>
<protein>
    <submittedName>
        <fullName evidence="1">SAM-dependent methyltransferase</fullName>
    </submittedName>
</protein>